<name>A0ACB7ULM8_DIOAL</name>
<protein>
    <submittedName>
        <fullName evidence="1">DNA helicase protein</fullName>
        <ecNumber evidence="1">3.6.4.12</ecNumber>
    </submittedName>
</protein>
<dbReference type="EMBL" id="CM037025">
    <property type="protein sequence ID" value="KAH7661314.1"/>
    <property type="molecule type" value="Genomic_DNA"/>
</dbReference>
<comment type="caution">
    <text evidence="1">The sequence shown here is derived from an EMBL/GenBank/DDBJ whole genome shotgun (WGS) entry which is preliminary data.</text>
</comment>
<proteinExistence type="predicted"/>
<sequence>MNLDPQGLFRDHSDSDDEFELEKEKDPSKEMVVYLIDASPKMFDLVGNDKEKKNLQDLNGVFVFNVNDREFLDQPTAKLIKEFSCIEGTFMSNIGSQYGIIPGSRENSLYSALWVAQALLRKGSPKYVSKRILVFTNEDNPFGNITGAAKTDMIRTTVQRAYDAQEMGISIEILPLSIPNEPFNVSHFYADLIGLEGDEVAQFLPSAVERLEDMTDQLTKRIFKKRIVRTISFSIAEGINIEVNTYALIRPALPGSVTWLDSVTNLSLKAERSFICADTGALVHEPPKRFHPYKNENVKFSVDELSEIKRISNGHLCLLGFKPLDLLKDYHNLKPSTFIFPTDEDCGRLHFVFEGFFSVSRI</sequence>
<keyword evidence="2" id="KW-1185">Reference proteome</keyword>
<organism evidence="1 2">
    <name type="scientific">Dioscorea alata</name>
    <name type="common">Purple yam</name>
    <dbReference type="NCBI Taxonomy" id="55571"/>
    <lineage>
        <taxon>Eukaryota</taxon>
        <taxon>Viridiplantae</taxon>
        <taxon>Streptophyta</taxon>
        <taxon>Embryophyta</taxon>
        <taxon>Tracheophyta</taxon>
        <taxon>Spermatophyta</taxon>
        <taxon>Magnoliopsida</taxon>
        <taxon>Liliopsida</taxon>
        <taxon>Dioscoreales</taxon>
        <taxon>Dioscoreaceae</taxon>
        <taxon>Dioscorea</taxon>
    </lineage>
</organism>
<dbReference type="EC" id="3.6.4.12" evidence="1"/>
<evidence type="ECO:0000313" key="2">
    <source>
        <dbReference type="Proteomes" id="UP000827976"/>
    </source>
</evidence>
<dbReference type="Proteomes" id="UP000827976">
    <property type="component" value="Chromosome 15"/>
</dbReference>
<accession>A0ACB7ULM8</accession>
<keyword evidence="1" id="KW-0067">ATP-binding</keyword>
<keyword evidence="1" id="KW-0547">Nucleotide-binding</keyword>
<keyword evidence="1" id="KW-0378">Hydrolase</keyword>
<evidence type="ECO:0000313" key="1">
    <source>
        <dbReference type="EMBL" id="KAH7661314.1"/>
    </source>
</evidence>
<keyword evidence="1" id="KW-0347">Helicase</keyword>
<gene>
    <name evidence="1" type="ORF">IHE45_15G054400</name>
</gene>
<reference evidence="2" key="1">
    <citation type="journal article" date="2022" name="Nat. Commun.">
        <title>Chromosome evolution and the genetic basis of agronomically important traits in greater yam.</title>
        <authorList>
            <person name="Bredeson J.V."/>
            <person name="Lyons J.B."/>
            <person name="Oniyinde I.O."/>
            <person name="Okereke N.R."/>
            <person name="Kolade O."/>
            <person name="Nnabue I."/>
            <person name="Nwadili C.O."/>
            <person name="Hribova E."/>
            <person name="Parker M."/>
            <person name="Nwogha J."/>
            <person name="Shu S."/>
            <person name="Carlson J."/>
            <person name="Kariba R."/>
            <person name="Muthemba S."/>
            <person name="Knop K."/>
            <person name="Barton G.J."/>
            <person name="Sherwood A.V."/>
            <person name="Lopez-Montes A."/>
            <person name="Asiedu R."/>
            <person name="Jamnadass R."/>
            <person name="Muchugi A."/>
            <person name="Goodstein D."/>
            <person name="Egesi C.N."/>
            <person name="Featherston J."/>
            <person name="Asfaw A."/>
            <person name="Simpson G.G."/>
            <person name="Dolezel J."/>
            <person name="Hendre P.S."/>
            <person name="Van Deynze A."/>
            <person name="Kumar P.L."/>
            <person name="Obidiegwu J.E."/>
            <person name="Bhattacharjee R."/>
            <person name="Rokhsar D.S."/>
        </authorList>
    </citation>
    <scope>NUCLEOTIDE SEQUENCE [LARGE SCALE GENOMIC DNA]</scope>
    <source>
        <strain evidence="2">cv. TDa95/00328</strain>
    </source>
</reference>